<reference evidence="1" key="1">
    <citation type="submission" date="2021-06" db="EMBL/GenBank/DDBJ databases">
        <authorList>
            <person name="Hodson N. C."/>
            <person name="Mongue J. A."/>
            <person name="Jaron S. K."/>
        </authorList>
    </citation>
    <scope>NUCLEOTIDE SEQUENCE</scope>
</reference>
<gene>
    <name evidence="1" type="ORF">AFUS01_LOCUS40640</name>
</gene>
<sequence>MGCEIRLKFSSPPKVCLLRESSFFPVLSIPWAKKLSRPSINCLGRNVPIWTEHTAPGALPGLGVNILCNCAKSVSTIDVQNIFDSTGDIEAANN</sequence>
<evidence type="ECO:0000313" key="2">
    <source>
        <dbReference type="Proteomes" id="UP000708208"/>
    </source>
</evidence>
<proteinExistence type="predicted"/>
<keyword evidence="2" id="KW-1185">Reference proteome</keyword>
<dbReference type="AlphaFoldDB" id="A0A8J2L918"/>
<evidence type="ECO:0000313" key="1">
    <source>
        <dbReference type="EMBL" id="CAG7830868.1"/>
    </source>
</evidence>
<protein>
    <submittedName>
        <fullName evidence="1">Uncharacterized protein</fullName>
    </submittedName>
</protein>
<dbReference type="Proteomes" id="UP000708208">
    <property type="component" value="Unassembled WGS sequence"/>
</dbReference>
<organism evidence="1 2">
    <name type="scientific">Allacma fusca</name>
    <dbReference type="NCBI Taxonomy" id="39272"/>
    <lineage>
        <taxon>Eukaryota</taxon>
        <taxon>Metazoa</taxon>
        <taxon>Ecdysozoa</taxon>
        <taxon>Arthropoda</taxon>
        <taxon>Hexapoda</taxon>
        <taxon>Collembola</taxon>
        <taxon>Symphypleona</taxon>
        <taxon>Sminthuridae</taxon>
        <taxon>Allacma</taxon>
    </lineage>
</organism>
<comment type="caution">
    <text evidence="1">The sequence shown here is derived from an EMBL/GenBank/DDBJ whole genome shotgun (WGS) entry which is preliminary data.</text>
</comment>
<dbReference type="EMBL" id="CAJVCH010557889">
    <property type="protein sequence ID" value="CAG7830868.1"/>
    <property type="molecule type" value="Genomic_DNA"/>
</dbReference>
<accession>A0A8J2L918</accession>
<name>A0A8J2L918_9HEXA</name>